<sequence>MEIHVFAIPKSISESGIRAFLIADRLPPSLFTVYQTYKRGTSVIIEWLNTLNSGSPEKRNTFDTAPAASNVTVKQLLEQVSVVANRKRTPPATIHDDFRVILVNREKLIKHYEDRPAASAETEAATTRHKALNEQDMFAAVIHLYNLLQQIDVGCPQIRILEELDSRFRSVVLAGKQEPRGNSASVFELFCGTKIYKTREAAQTMLKPAPGRQSHEAFCEDERINLNTMGLSAEVSFVNLYAPTGNIWIKTQAIRK</sequence>
<gene>
    <name evidence="1" type="ORF">G6011_03998</name>
</gene>
<dbReference type="Proteomes" id="UP001199106">
    <property type="component" value="Unassembled WGS sequence"/>
</dbReference>
<comment type="caution">
    <text evidence="1">The sequence shown here is derived from an EMBL/GenBank/DDBJ whole genome shotgun (WGS) entry which is preliminary data.</text>
</comment>
<keyword evidence="2" id="KW-1185">Reference proteome</keyword>
<name>A0AAD4IGE5_9PLEO</name>
<reference evidence="1" key="1">
    <citation type="submission" date="2021-07" db="EMBL/GenBank/DDBJ databases">
        <title>Genome Resource of American Ginseng Black Spot Pathogen Alternaria panax.</title>
        <authorList>
            <person name="Qiu C."/>
            <person name="Wang W."/>
            <person name="Liu Z."/>
        </authorList>
    </citation>
    <scope>NUCLEOTIDE SEQUENCE</scope>
    <source>
        <strain evidence="1">BNCC115425</strain>
    </source>
</reference>
<organism evidence="1 2">
    <name type="scientific">Alternaria panax</name>
    <dbReference type="NCBI Taxonomy" id="48097"/>
    <lineage>
        <taxon>Eukaryota</taxon>
        <taxon>Fungi</taxon>
        <taxon>Dikarya</taxon>
        <taxon>Ascomycota</taxon>
        <taxon>Pezizomycotina</taxon>
        <taxon>Dothideomycetes</taxon>
        <taxon>Pleosporomycetidae</taxon>
        <taxon>Pleosporales</taxon>
        <taxon>Pleosporineae</taxon>
        <taxon>Pleosporaceae</taxon>
        <taxon>Alternaria</taxon>
        <taxon>Alternaria sect. Panax</taxon>
    </lineage>
</organism>
<proteinExistence type="predicted"/>
<dbReference type="EMBL" id="JAANER010000002">
    <property type="protein sequence ID" value="KAG9193963.1"/>
    <property type="molecule type" value="Genomic_DNA"/>
</dbReference>
<evidence type="ECO:0000313" key="2">
    <source>
        <dbReference type="Proteomes" id="UP001199106"/>
    </source>
</evidence>
<evidence type="ECO:0000313" key="1">
    <source>
        <dbReference type="EMBL" id="KAG9193963.1"/>
    </source>
</evidence>
<accession>A0AAD4IGE5</accession>
<dbReference type="AlphaFoldDB" id="A0AAD4IGE5"/>
<protein>
    <submittedName>
        <fullName evidence="1">Uncharacterized protein</fullName>
    </submittedName>
</protein>